<dbReference type="RefSeq" id="WP_307468102.1">
    <property type="nucleotide sequence ID" value="NZ_JAURUR010000014.1"/>
</dbReference>
<gene>
    <name evidence="3" type="ORF">QO006_003179</name>
</gene>
<feature type="transmembrane region" description="Helical" evidence="2">
    <location>
        <begin position="32"/>
        <end position="50"/>
    </location>
</feature>
<evidence type="ECO:0000256" key="2">
    <source>
        <dbReference type="SAM" id="Phobius"/>
    </source>
</evidence>
<sequence length="302" mass="33340">MQDQPYSRQIKGFAAPGFGSPHPARRLRGRPLLWGAGALAGLGFLGWLGLQVQPRPFPPAFPGPGVTRTVPLPAGLPGPVDRYYRQTYGERLPVITSAVITGRATLRPVPGGPTFPARFRFIHEAGRNYRHYIEATWFGLPLLRVNEAYLDGVSRQEMPRPLPSSTGDPKGAQAANLGLWSETLWMPAVYLTDHRVRWEAVDDTTALLRVPFGEAEETYVVRFDPVTGRPAMMEVMRYQNAADEAKTLWLNLTLSWAEFGGVTLPGKAAAHWLNQARPWAVFTAEQVTYNADVGEAVRGRGP</sequence>
<organism evidence="3 4">
    <name type="scientific">Deinococcus enclensis</name>
    <dbReference type="NCBI Taxonomy" id="1049582"/>
    <lineage>
        <taxon>Bacteria</taxon>
        <taxon>Thermotogati</taxon>
        <taxon>Deinococcota</taxon>
        <taxon>Deinococci</taxon>
        <taxon>Deinococcales</taxon>
        <taxon>Deinococcaceae</taxon>
        <taxon>Deinococcus</taxon>
    </lineage>
</organism>
<proteinExistence type="predicted"/>
<dbReference type="InterPro" id="IPR046674">
    <property type="entry name" value="DUF6544"/>
</dbReference>
<evidence type="ECO:0000313" key="3">
    <source>
        <dbReference type="EMBL" id="MDP9765724.1"/>
    </source>
</evidence>
<feature type="region of interest" description="Disordered" evidence="1">
    <location>
        <begin position="1"/>
        <end position="21"/>
    </location>
</feature>
<keyword evidence="2" id="KW-1133">Transmembrane helix</keyword>
<keyword evidence="4" id="KW-1185">Reference proteome</keyword>
<protein>
    <recommendedName>
        <fullName evidence="5">DUF3108 domain-containing protein</fullName>
    </recommendedName>
</protein>
<keyword evidence="2" id="KW-0812">Transmembrane</keyword>
<evidence type="ECO:0000313" key="4">
    <source>
        <dbReference type="Proteomes" id="UP001232163"/>
    </source>
</evidence>
<evidence type="ECO:0008006" key="5">
    <source>
        <dbReference type="Google" id="ProtNLM"/>
    </source>
</evidence>
<dbReference type="Proteomes" id="UP001232163">
    <property type="component" value="Unassembled WGS sequence"/>
</dbReference>
<name>A0ABT9MGJ3_9DEIO</name>
<evidence type="ECO:0000256" key="1">
    <source>
        <dbReference type="SAM" id="MobiDB-lite"/>
    </source>
</evidence>
<dbReference type="Pfam" id="PF20181">
    <property type="entry name" value="DUF6544"/>
    <property type="match status" value="1"/>
</dbReference>
<accession>A0ABT9MGJ3</accession>
<comment type="caution">
    <text evidence="3">The sequence shown here is derived from an EMBL/GenBank/DDBJ whole genome shotgun (WGS) entry which is preliminary data.</text>
</comment>
<keyword evidence="2" id="KW-0472">Membrane</keyword>
<dbReference type="EMBL" id="JAURUR010000014">
    <property type="protein sequence ID" value="MDP9765724.1"/>
    <property type="molecule type" value="Genomic_DNA"/>
</dbReference>
<reference evidence="3 4" key="1">
    <citation type="submission" date="2023-07" db="EMBL/GenBank/DDBJ databases">
        <title>Genomic Encyclopedia of Type Strains, Phase IV (KMG-IV): sequencing the most valuable type-strain genomes for metagenomic binning, comparative biology and taxonomic classification.</title>
        <authorList>
            <person name="Goeker M."/>
        </authorList>
    </citation>
    <scope>NUCLEOTIDE SEQUENCE [LARGE SCALE GENOMIC DNA]</scope>
    <source>
        <strain evidence="3 4">NIO-1023</strain>
    </source>
</reference>